<sequence length="70" mass="8381">MSQEEATDTPEWKESLAGRAYRLCIEGHKAHCLLRRLLNLLHFWKIDYCAGRHYADIDRLRTLRQRQGRL</sequence>
<protein>
    <submittedName>
        <fullName evidence="1">Uncharacterized protein</fullName>
    </submittedName>
</protein>
<name>A0A1I4PQS1_ECTMO</name>
<proteinExistence type="predicted"/>
<keyword evidence="2" id="KW-1185">Reference proteome</keyword>
<dbReference type="RefSeq" id="WP_090483540.1">
    <property type="nucleotide sequence ID" value="NZ_FOUO01000002.1"/>
</dbReference>
<organism evidence="1 2">
    <name type="scientific">Ectothiorhodospira mobilis</name>
    <dbReference type="NCBI Taxonomy" id="195064"/>
    <lineage>
        <taxon>Bacteria</taxon>
        <taxon>Pseudomonadati</taxon>
        <taxon>Pseudomonadota</taxon>
        <taxon>Gammaproteobacteria</taxon>
        <taxon>Chromatiales</taxon>
        <taxon>Ectothiorhodospiraceae</taxon>
        <taxon>Ectothiorhodospira</taxon>
    </lineage>
</organism>
<dbReference type="EMBL" id="FOUO01000002">
    <property type="protein sequence ID" value="SFM29745.1"/>
    <property type="molecule type" value="Genomic_DNA"/>
</dbReference>
<dbReference type="Proteomes" id="UP000199556">
    <property type="component" value="Unassembled WGS sequence"/>
</dbReference>
<dbReference type="OrthoDB" id="9873487at2"/>
<dbReference type="AlphaFoldDB" id="A0A1I4PQS1"/>
<evidence type="ECO:0000313" key="1">
    <source>
        <dbReference type="EMBL" id="SFM29745.1"/>
    </source>
</evidence>
<evidence type="ECO:0000313" key="2">
    <source>
        <dbReference type="Proteomes" id="UP000199556"/>
    </source>
</evidence>
<accession>A0A1I4PQS1</accession>
<gene>
    <name evidence="1" type="ORF">SAMN05421721_102129</name>
</gene>
<reference evidence="1 2" key="1">
    <citation type="submission" date="2016-10" db="EMBL/GenBank/DDBJ databases">
        <authorList>
            <person name="de Groot N.N."/>
        </authorList>
    </citation>
    <scope>NUCLEOTIDE SEQUENCE [LARGE SCALE GENOMIC DNA]</scope>
    <source>
        <strain evidence="1 2">DSM 4180</strain>
    </source>
</reference>